<sequence>MQKTAKYVIWTVAISSSLMLGACASTTNENTLGGNRKQFIMLPEQQYHAQAAQDYGSLIQQVRASGQLKSNAQVTRVSQRLLQQVPIYRADAAQWNWQVNVIESKDINAFAMPGGKIAVFTGLLNAVKPTDDELAAVLAHEIAHALREHSREKASKSAVGGLVTSLITSYAGLSNTGNEVVSLASKYGWDLPNSRSAETEADLIGLEMMARAGYNPNAAITFWQKMAAANLQSGQSVSFLSTHPASADRIAKIQQTIPQVMPYYQAAKR</sequence>
<evidence type="ECO:0000256" key="2">
    <source>
        <dbReference type="ARBA" id="ARBA00022723"/>
    </source>
</evidence>
<evidence type="ECO:0000313" key="9">
    <source>
        <dbReference type="EMBL" id="UOO91699.1"/>
    </source>
</evidence>
<evidence type="ECO:0000256" key="1">
    <source>
        <dbReference type="ARBA" id="ARBA00022670"/>
    </source>
</evidence>
<feature type="domain" description="Peptidase M48" evidence="8">
    <location>
        <begin position="71"/>
        <end position="256"/>
    </location>
</feature>
<dbReference type="PROSITE" id="PS51257">
    <property type="entry name" value="PROKAR_LIPOPROTEIN"/>
    <property type="match status" value="1"/>
</dbReference>
<dbReference type="PANTHER" id="PTHR22726">
    <property type="entry name" value="METALLOENDOPEPTIDASE OMA1"/>
    <property type="match status" value="1"/>
</dbReference>
<keyword evidence="2" id="KW-0479">Metal-binding</keyword>
<keyword evidence="7" id="KW-0732">Signal</keyword>
<evidence type="ECO:0000259" key="8">
    <source>
        <dbReference type="Pfam" id="PF01435"/>
    </source>
</evidence>
<reference evidence="9" key="1">
    <citation type="submission" date="2021-12" db="EMBL/GenBank/DDBJ databases">
        <authorList>
            <person name="Veyrier F.J."/>
        </authorList>
    </citation>
    <scope>NUCLEOTIDE SEQUENCE</scope>
    <source>
        <strain evidence="9">SAG 1488-6</strain>
    </source>
</reference>
<dbReference type="Pfam" id="PF01435">
    <property type="entry name" value="Peptidase_M48"/>
    <property type="match status" value="1"/>
</dbReference>
<dbReference type="InterPro" id="IPR001915">
    <property type="entry name" value="Peptidase_M48"/>
</dbReference>
<protein>
    <submittedName>
        <fullName evidence="9">M48 family metallopeptidase</fullName>
    </submittedName>
</protein>
<evidence type="ECO:0000256" key="5">
    <source>
        <dbReference type="ARBA" id="ARBA00023049"/>
    </source>
</evidence>
<evidence type="ECO:0000313" key="10">
    <source>
        <dbReference type="Proteomes" id="UP000832034"/>
    </source>
</evidence>
<proteinExistence type="inferred from homology"/>
<evidence type="ECO:0000256" key="3">
    <source>
        <dbReference type="ARBA" id="ARBA00022801"/>
    </source>
</evidence>
<keyword evidence="5 6" id="KW-0482">Metalloprotease</keyword>
<name>A0ABY4E8U9_VITST</name>
<dbReference type="Proteomes" id="UP000832034">
    <property type="component" value="Chromosome"/>
</dbReference>
<feature type="chain" id="PRO_5047429364" evidence="7">
    <location>
        <begin position="25"/>
        <end position="269"/>
    </location>
</feature>
<evidence type="ECO:0000256" key="4">
    <source>
        <dbReference type="ARBA" id="ARBA00022833"/>
    </source>
</evidence>
<dbReference type="RefSeq" id="WP_019958706.1">
    <property type="nucleotide sequence ID" value="NZ_CP091512.1"/>
</dbReference>
<reference evidence="9" key="2">
    <citation type="journal article" date="2022" name="Res Sq">
        <title>Evolution of multicellular longitudinally dividing oral cavity symbionts (Neisseriaceae).</title>
        <authorList>
            <person name="Nyongesa S."/>
            <person name="Weber P."/>
            <person name="Bernet E."/>
            <person name="Pullido F."/>
            <person name="Nieckarz M."/>
            <person name="Delaby M."/>
            <person name="Nieves C."/>
            <person name="Viehboeck T."/>
            <person name="Krause N."/>
            <person name="Rivera-Millot A."/>
            <person name="Nakamura A."/>
            <person name="Vischer N."/>
            <person name="VanNieuwenhze M."/>
            <person name="Brun Y."/>
            <person name="Cava F."/>
            <person name="Bulgheresi S."/>
            <person name="Veyrier F."/>
        </authorList>
    </citation>
    <scope>NUCLEOTIDE SEQUENCE</scope>
    <source>
        <strain evidence="9">SAG 1488-6</strain>
    </source>
</reference>
<keyword evidence="1 6" id="KW-0645">Protease</keyword>
<comment type="similarity">
    <text evidence="6">Belongs to the peptidase M48 family.</text>
</comment>
<dbReference type="EMBL" id="CP091512">
    <property type="protein sequence ID" value="UOO91699.1"/>
    <property type="molecule type" value="Genomic_DNA"/>
</dbReference>
<dbReference type="CDD" id="cd07331">
    <property type="entry name" value="M48C_Oma1_like"/>
    <property type="match status" value="1"/>
</dbReference>
<gene>
    <name evidence="9" type="ORF">LVJ81_08620</name>
</gene>
<keyword evidence="3 6" id="KW-0378">Hydrolase</keyword>
<feature type="signal peptide" evidence="7">
    <location>
        <begin position="1"/>
        <end position="24"/>
    </location>
</feature>
<accession>A0ABY4E8U9</accession>
<organism evidence="9 10">
    <name type="scientific">Vitreoscilla stercoraria</name>
    <dbReference type="NCBI Taxonomy" id="61"/>
    <lineage>
        <taxon>Bacteria</taxon>
        <taxon>Pseudomonadati</taxon>
        <taxon>Pseudomonadota</taxon>
        <taxon>Betaproteobacteria</taxon>
        <taxon>Neisseriales</taxon>
        <taxon>Neisseriaceae</taxon>
        <taxon>Vitreoscilla</taxon>
    </lineage>
</organism>
<comment type="cofactor">
    <cofactor evidence="6">
        <name>Zn(2+)</name>
        <dbReference type="ChEBI" id="CHEBI:29105"/>
    </cofactor>
    <text evidence="6">Binds 1 zinc ion per subunit.</text>
</comment>
<evidence type="ECO:0000256" key="6">
    <source>
        <dbReference type="RuleBase" id="RU003983"/>
    </source>
</evidence>
<dbReference type="PANTHER" id="PTHR22726:SF1">
    <property type="entry name" value="METALLOENDOPEPTIDASE OMA1, MITOCHONDRIAL"/>
    <property type="match status" value="1"/>
</dbReference>
<dbReference type="Gene3D" id="3.30.2010.10">
    <property type="entry name" value="Metalloproteases ('zincins'), catalytic domain"/>
    <property type="match status" value="1"/>
</dbReference>
<dbReference type="InterPro" id="IPR051156">
    <property type="entry name" value="Mito/Outer_Membr_Metalloprot"/>
</dbReference>
<keyword evidence="10" id="KW-1185">Reference proteome</keyword>
<evidence type="ECO:0000256" key="7">
    <source>
        <dbReference type="SAM" id="SignalP"/>
    </source>
</evidence>
<keyword evidence="4 6" id="KW-0862">Zinc</keyword>